<protein>
    <recommendedName>
        <fullName evidence="5">Lipoprotein</fullName>
    </recommendedName>
</protein>
<evidence type="ECO:0008006" key="5">
    <source>
        <dbReference type="Google" id="ProtNLM"/>
    </source>
</evidence>
<dbReference type="EMBL" id="CP108090">
    <property type="protein sequence ID" value="WUQ12159.1"/>
    <property type="molecule type" value="Genomic_DNA"/>
</dbReference>
<sequence length="303" mass="32665">MTTRRVATALLAAFVLAGCSAQGTSQDGAVRPADAGTAQPPGGRPSLSAPGCTFRLPMAAYSYTADEYATIEAAEQVPAKRCMAGYSLGYRPPERTAVAPGVDRRYGLSEQDAALAPGYRLPAAQPPTQDEELSKEQISVLYGGRGSEGKTGRLEYGGKAIPEEGCLGQSILDFRKDYEHPQAIETARHISSQSYQDSMARPETQAAFRKWSAYMKEEGYIYASPMDPPSVGKFQEGPVTAEEKATAQADVACKTRTDLLNSWFAVESEIQQAMVSGDTKVLQELRELHRKKVAAARTILTEG</sequence>
<dbReference type="Proteomes" id="UP001432039">
    <property type="component" value="Chromosome"/>
</dbReference>
<organism evidence="3 4">
    <name type="scientific">Streptomyces virginiae</name>
    <name type="common">Streptomyces cinnamonensis</name>
    <dbReference type="NCBI Taxonomy" id="1961"/>
    <lineage>
        <taxon>Bacteria</taxon>
        <taxon>Bacillati</taxon>
        <taxon>Actinomycetota</taxon>
        <taxon>Actinomycetes</taxon>
        <taxon>Kitasatosporales</taxon>
        <taxon>Streptomycetaceae</taxon>
        <taxon>Streptomyces</taxon>
    </lineage>
</organism>
<proteinExistence type="predicted"/>
<dbReference type="PROSITE" id="PS51257">
    <property type="entry name" value="PROKAR_LIPOPROTEIN"/>
    <property type="match status" value="1"/>
</dbReference>
<feature type="chain" id="PRO_5045348824" description="Lipoprotein" evidence="2">
    <location>
        <begin position="22"/>
        <end position="303"/>
    </location>
</feature>
<dbReference type="RefSeq" id="WP_328961499.1">
    <property type="nucleotide sequence ID" value="NZ_CP108090.1"/>
</dbReference>
<accession>A0ABZ1TCR6</accession>
<gene>
    <name evidence="3" type="ORF">OG517_12315</name>
</gene>
<keyword evidence="4" id="KW-1185">Reference proteome</keyword>
<keyword evidence="2" id="KW-0732">Signal</keyword>
<evidence type="ECO:0000313" key="4">
    <source>
        <dbReference type="Proteomes" id="UP001432039"/>
    </source>
</evidence>
<feature type="signal peptide" evidence="2">
    <location>
        <begin position="1"/>
        <end position="21"/>
    </location>
</feature>
<evidence type="ECO:0000256" key="1">
    <source>
        <dbReference type="SAM" id="MobiDB-lite"/>
    </source>
</evidence>
<reference evidence="3" key="1">
    <citation type="submission" date="2022-10" db="EMBL/GenBank/DDBJ databases">
        <title>The complete genomes of actinobacterial strains from the NBC collection.</title>
        <authorList>
            <person name="Joergensen T.S."/>
            <person name="Alvarez Arevalo M."/>
            <person name="Sterndorff E.B."/>
            <person name="Faurdal D."/>
            <person name="Vuksanovic O."/>
            <person name="Mourched A.-S."/>
            <person name="Charusanti P."/>
            <person name="Shaw S."/>
            <person name="Blin K."/>
            <person name="Weber T."/>
        </authorList>
    </citation>
    <scope>NUCLEOTIDE SEQUENCE</scope>
    <source>
        <strain evidence="3">NBC_00248</strain>
    </source>
</reference>
<evidence type="ECO:0000313" key="3">
    <source>
        <dbReference type="EMBL" id="WUQ12159.1"/>
    </source>
</evidence>
<evidence type="ECO:0000256" key="2">
    <source>
        <dbReference type="SAM" id="SignalP"/>
    </source>
</evidence>
<name>A0ABZ1TCR6_STRVG</name>
<feature type="region of interest" description="Disordered" evidence="1">
    <location>
        <begin position="23"/>
        <end position="49"/>
    </location>
</feature>